<dbReference type="GO" id="GO:0032040">
    <property type="term" value="C:small-subunit processome"/>
    <property type="evidence" value="ECO:0007669"/>
    <property type="project" value="TreeGrafter"/>
</dbReference>
<feature type="domain" description="Small ribosomal subunit protein uS4 N-terminal" evidence="4">
    <location>
        <begin position="4"/>
        <end position="85"/>
    </location>
</feature>
<dbReference type="GO" id="GO:0006364">
    <property type="term" value="P:rRNA processing"/>
    <property type="evidence" value="ECO:0007669"/>
    <property type="project" value="TreeGrafter"/>
</dbReference>
<name>A0A131ZWR0_SARSC</name>
<evidence type="ECO:0000259" key="4">
    <source>
        <dbReference type="SMART" id="SM01390"/>
    </source>
</evidence>
<evidence type="ECO:0000313" key="6">
    <source>
        <dbReference type="Proteomes" id="UP000616769"/>
    </source>
</evidence>
<accession>A0A131ZWR0</accession>
<dbReference type="Pfam" id="PF00163">
    <property type="entry name" value="Ribosomal_S4"/>
    <property type="match status" value="1"/>
</dbReference>
<reference evidence="5 6" key="1">
    <citation type="journal article" date="2015" name="Parasit. Vectors">
        <title>Draft genome of the scabies mite.</title>
        <authorList>
            <person name="Rider S.D.Jr."/>
            <person name="Morgan M.S."/>
            <person name="Arlian L.G."/>
        </authorList>
    </citation>
    <scope>NUCLEOTIDE SEQUENCE [LARGE SCALE GENOMIC DNA]</scope>
    <source>
        <strain evidence="5">Arlian Lab</strain>
    </source>
</reference>
<proteinExistence type="inferred from homology"/>
<dbReference type="GO" id="GO:0030515">
    <property type="term" value="F:snoRNA binding"/>
    <property type="evidence" value="ECO:0007669"/>
    <property type="project" value="TreeGrafter"/>
</dbReference>
<gene>
    <name evidence="5" type="ORF">QR98_0015210</name>
</gene>
<dbReference type="OrthoDB" id="10248812at2759"/>
<comment type="similarity">
    <text evidence="1">Belongs to the universal ribosomal protein uS4 family.</text>
</comment>
<dbReference type="AlphaFoldDB" id="A0A131ZWR0"/>
<comment type="caution">
    <text evidence="5">The sequence shown here is derived from an EMBL/GenBank/DDBJ whole genome shotgun (WGS) entry which is preliminary data.</text>
</comment>
<keyword evidence="3" id="KW-0687">Ribonucleoprotein</keyword>
<dbReference type="GO" id="GO:0042274">
    <property type="term" value="P:ribosomal small subunit biogenesis"/>
    <property type="evidence" value="ECO:0007669"/>
    <property type="project" value="TreeGrafter"/>
</dbReference>
<dbReference type="PANTHER" id="PTHR11831:SF1">
    <property type="entry name" value="U3 SMALL NUCLEOLAR RIBONUCLEOPROTEIN PROTEIN IMP3"/>
    <property type="match status" value="1"/>
</dbReference>
<protein>
    <recommendedName>
        <fullName evidence="4">Small ribosomal subunit protein uS4 N-terminal domain-containing protein</fullName>
    </recommendedName>
</protein>
<dbReference type="Proteomes" id="UP000616769">
    <property type="component" value="Unassembled WGS sequence"/>
</dbReference>
<keyword evidence="2" id="KW-0694">RNA-binding</keyword>
<dbReference type="EMBL" id="JXLN01004067">
    <property type="protein sequence ID" value="KPM03091.1"/>
    <property type="molecule type" value="Genomic_DNA"/>
</dbReference>
<dbReference type="CDD" id="cd00165">
    <property type="entry name" value="S4"/>
    <property type="match status" value="1"/>
</dbReference>
<dbReference type="SMART" id="SM01390">
    <property type="entry name" value="Ribosomal_S4"/>
    <property type="match status" value="1"/>
</dbReference>
<evidence type="ECO:0000256" key="1">
    <source>
        <dbReference type="ARBA" id="ARBA00007465"/>
    </source>
</evidence>
<dbReference type="VEuPathDB" id="VectorBase:SSCA002909"/>
<dbReference type="InterPro" id="IPR001912">
    <property type="entry name" value="Ribosomal_uS4_N"/>
</dbReference>
<sequence>MVRKLRYHEKKLLRKVNFIQWEPNNLNEIPAEIRNLARKLTTLETEDEFRNECSALLIEKLYSIGLIQTKRLRRCNDISVSSFCRRRLPVYMIKSGMFNGPLEIAVKYVKHGHVRIGPNVISDPAFLVTRNHEDFITWTEKFRDNIDVYYDTHDDYKD</sequence>
<evidence type="ECO:0000256" key="3">
    <source>
        <dbReference type="ARBA" id="ARBA00023274"/>
    </source>
</evidence>
<evidence type="ECO:0000313" key="5">
    <source>
        <dbReference type="EMBL" id="KPM03091.1"/>
    </source>
</evidence>
<dbReference type="GO" id="GO:0034457">
    <property type="term" value="C:Mpp10 complex"/>
    <property type="evidence" value="ECO:0007669"/>
    <property type="project" value="TreeGrafter"/>
</dbReference>
<dbReference type="PANTHER" id="PTHR11831">
    <property type="entry name" value="30S 40S RIBOSOMAL PROTEIN"/>
    <property type="match status" value="1"/>
</dbReference>
<organism evidence="5 6">
    <name type="scientific">Sarcoptes scabiei</name>
    <name type="common">Itch mite</name>
    <name type="synonym">Acarus scabiei</name>
    <dbReference type="NCBI Taxonomy" id="52283"/>
    <lineage>
        <taxon>Eukaryota</taxon>
        <taxon>Metazoa</taxon>
        <taxon>Ecdysozoa</taxon>
        <taxon>Arthropoda</taxon>
        <taxon>Chelicerata</taxon>
        <taxon>Arachnida</taxon>
        <taxon>Acari</taxon>
        <taxon>Acariformes</taxon>
        <taxon>Sarcoptiformes</taxon>
        <taxon>Astigmata</taxon>
        <taxon>Psoroptidia</taxon>
        <taxon>Sarcoptoidea</taxon>
        <taxon>Sarcoptidae</taxon>
        <taxon>Sarcoptinae</taxon>
        <taxon>Sarcoptes</taxon>
    </lineage>
</organism>
<dbReference type="SUPFAM" id="SSF55174">
    <property type="entry name" value="Alpha-L RNA-binding motif"/>
    <property type="match status" value="1"/>
</dbReference>
<dbReference type="GO" id="GO:0019843">
    <property type="term" value="F:rRNA binding"/>
    <property type="evidence" value="ECO:0007669"/>
    <property type="project" value="InterPro"/>
</dbReference>
<dbReference type="InterPro" id="IPR022801">
    <property type="entry name" value="Ribosomal_uS4"/>
</dbReference>
<evidence type="ECO:0000256" key="2">
    <source>
        <dbReference type="ARBA" id="ARBA00022884"/>
    </source>
</evidence>